<reference evidence="11" key="2">
    <citation type="journal article" date="2021" name="PeerJ">
        <title>Extensive microbial diversity within the chicken gut microbiome revealed by metagenomics and culture.</title>
        <authorList>
            <person name="Gilroy R."/>
            <person name="Ravi A."/>
            <person name="Getino M."/>
            <person name="Pursley I."/>
            <person name="Horton D.L."/>
            <person name="Alikhan N.F."/>
            <person name="Baker D."/>
            <person name="Gharbi K."/>
            <person name="Hall N."/>
            <person name="Watson M."/>
            <person name="Adriaenssens E.M."/>
            <person name="Foster-Nyarko E."/>
            <person name="Jarju S."/>
            <person name="Secka A."/>
            <person name="Antonio M."/>
            <person name="Oren A."/>
            <person name="Chaudhuri R.R."/>
            <person name="La Ragione R."/>
            <person name="Hildebrand F."/>
            <person name="Pallen M.J."/>
        </authorList>
    </citation>
    <scope>NUCLEOTIDE SEQUENCE</scope>
    <source>
        <strain evidence="11">B1-8020</strain>
    </source>
</reference>
<keyword evidence="6" id="KW-0720">Serine protease</keyword>
<comment type="function">
    <text evidence="7">Cleaves peptide bonds on the C-terminal side of prolyl residues within peptides that are up to approximately 30 amino acids long. Has an absolute requirement for an X-Pro bond in the trans configuration immediately preceding the Pro-Y scissible bond.</text>
</comment>
<dbReference type="EMBL" id="JADIMA010000084">
    <property type="protein sequence ID" value="MBO8473610.1"/>
    <property type="molecule type" value="Genomic_DNA"/>
</dbReference>
<dbReference type="InterPro" id="IPR001375">
    <property type="entry name" value="Peptidase_S9_cat"/>
</dbReference>
<dbReference type="Gene3D" id="3.40.50.1820">
    <property type="entry name" value="alpha/beta hydrolase"/>
    <property type="match status" value="1"/>
</dbReference>
<dbReference type="InterPro" id="IPR029058">
    <property type="entry name" value="AB_hydrolase_fold"/>
</dbReference>
<feature type="domain" description="Peptidase S9 prolyl oligopeptidase catalytic" evidence="9">
    <location>
        <begin position="476"/>
        <end position="692"/>
    </location>
</feature>
<dbReference type="InterPro" id="IPR002471">
    <property type="entry name" value="Pept_S9_AS"/>
</dbReference>
<feature type="domain" description="Peptidase S9A N-terminal" evidence="10">
    <location>
        <begin position="18"/>
        <end position="417"/>
    </location>
</feature>
<evidence type="ECO:0000256" key="2">
    <source>
        <dbReference type="ARBA" id="ARBA00005228"/>
    </source>
</evidence>
<dbReference type="InterPro" id="IPR051167">
    <property type="entry name" value="Prolyl_oligopep/macrocyclase"/>
</dbReference>
<evidence type="ECO:0000313" key="11">
    <source>
        <dbReference type="EMBL" id="MBO8473610.1"/>
    </source>
</evidence>
<keyword evidence="5" id="KW-0378">Hydrolase</keyword>
<evidence type="ECO:0000256" key="7">
    <source>
        <dbReference type="ARBA" id="ARBA00060121"/>
    </source>
</evidence>
<comment type="caution">
    <text evidence="11">The sequence shown here is derived from an EMBL/GenBank/DDBJ whole genome shotgun (WGS) entry which is preliminary data.</text>
</comment>
<name>A0A9D9IK13_9BACT</name>
<dbReference type="InterPro" id="IPR023302">
    <property type="entry name" value="Pept_S9A_N"/>
</dbReference>
<evidence type="ECO:0000256" key="4">
    <source>
        <dbReference type="ARBA" id="ARBA00022670"/>
    </source>
</evidence>
<dbReference type="EC" id="3.4.21.26" evidence="3"/>
<evidence type="ECO:0000313" key="12">
    <source>
        <dbReference type="Proteomes" id="UP000823604"/>
    </source>
</evidence>
<evidence type="ECO:0000256" key="5">
    <source>
        <dbReference type="ARBA" id="ARBA00022801"/>
    </source>
</evidence>
<evidence type="ECO:0000256" key="1">
    <source>
        <dbReference type="ARBA" id="ARBA00001070"/>
    </source>
</evidence>
<dbReference type="Pfam" id="PF00326">
    <property type="entry name" value="Peptidase_S9"/>
    <property type="match status" value="1"/>
</dbReference>
<comment type="catalytic activity">
    <reaction evidence="1">
        <text>Hydrolysis of Pro-|-Xaa &gt;&gt; Ala-|-Xaa in oligopeptides.</text>
        <dbReference type="EC" id="3.4.21.26"/>
    </reaction>
</comment>
<dbReference type="InterPro" id="IPR002470">
    <property type="entry name" value="Peptidase_S9A"/>
</dbReference>
<dbReference type="Gene3D" id="2.130.10.120">
    <property type="entry name" value="Prolyl oligopeptidase, N-terminal domain"/>
    <property type="match status" value="1"/>
</dbReference>
<dbReference type="Proteomes" id="UP000823604">
    <property type="component" value="Unassembled WGS sequence"/>
</dbReference>
<dbReference type="PROSITE" id="PS00708">
    <property type="entry name" value="PRO_ENDOPEP_SER"/>
    <property type="match status" value="1"/>
</dbReference>
<reference evidence="11" key="1">
    <citation type="submission" date="2020-10" db="EMBL/GenBank/DDBJ databases">
        <authorList>
            <person name="Gilroy R."/>
        </authorList>
    </citation>
    <scope>NUCLEOTIDE SEQUENCE</scope>
    <source>
        <strain evidence="11">B1-8020</strain>
    </source>
</reference>
<dbReference type="GO" id="GO:0004252">
    <property type="term" value="F:serine-type endopeptidase activity"/>
    <property type="evidence" value="ECO:0007669"/>
    <property type="project" value="UniProtKB-EC"/>
</dbReference>
<accession>A0A9D9IK13</accession>
<organism evidence="11 12">
    <name type="scientific">Candidatus Merdivivens pullicola</name>
    <dbReference type="NCBI Taxonomy" id="2840872"/>
    <lineage>
        <taxon>Bacteria</taxon>
        <taxon>Pseudomonadati</taxon>
        <taxon>Bacteroidota</taxon>
        <taxon>Bacteroidia</taxon>
        <taxon>Bacteroidales</taxon>
        <taxon>Muribaculaceae</taxon>
        <taxon>Muribaculaceae incertae sedis</taxon>
        <taxon>Candidatus Merdivivens</taxon>
    </lineage>
</organism>
<proteinExistence type="inferred from homology"/>
<dbReference type="GO" id="GO:0005829">
    <property type="term" value="C:cytosol"/>
    <property type="evidence" value="ECO:0007669"/>
    <property type="project" value="TreeGrafter"/>
</dbReference>
<evidence type="ECO:0000259" key="9">
    <source>
        <dbReference type="Pfam" id="PF00326"/>
    </source>
</evidence>
<evidence type="ECO:0000259" key="10">
    <source>
        <dbReference type="Pfam" id="PF02897"/>
    </source>
</evidence>
<dbReference type="GO" id="GO:0006508">
    <property type="term" value="P:proteolysis"/>
    <property type="evidence" value="ECO:0007669"/>
    <property type="project" value="UniProtKB-KW"/>
</dbReference>
<dbReference type="AlphaFoldDB" id="A0A9D9IK13"/>
<dbReference type="GO" id="GO:0070012">
    <property type="term" value="F:oligopeptidase activity"/>
    <property type="evidence" value="ECO:0007669"/>
    <property type="project" value="TreeGrafter"/>
</dbReference>
<evidence type="ECO:0000256" key="3">
    <source>
        <dbReference type="ARBA" id="ARBA00011897"/>
    </source>
</evidence>
<comment type="similarity">
    <text evidence="2">Belongs to the peptidase S9A family.</text>
</comment>
<dbReference type="PANTHER" id="PTHR42881:SF2">
    <property type="entry name" value="PROLYL ENDOPEPTIDASE"/>
    <property type="match status" value="1"/>
</dbReference>
<dbReference type="SUPFAM" id="SSF50993">
    <property type="entry name" value="Peptidase/esterase 'gauge' domain"/>
    <property type="match status" value="1"/>
</dbReference>
<evidence type="ECO:0000256" key="8">
    <source>
        <dbReference type="ARBA" id="ARBA00081187"/>
    </source>
</evidence>
<gene>
    <name evidence="11" type="ORF">IAB81_08325</name>
</gene>
<dbReference type="Pfam" id="PF02897">
    <property type="entry name" value="Peptidase_S9_N"/>
    <property type="match status" value="1"/>
</dbReference>
<evidence type="ECO:0000256" key="6">
    <source>
        <dbReference type="ARBA" id="ARBA00022825"/>
    </source>
</evidence>
<dbReference type="PANTHER" id="PTHR42881">
    <property type="entry name" value="PROLYL ENDOPEPTIDASE"/>
    <property type="match status" value="1"/>
</dbReference>
<sequence>MACVLATACGPRAPKTYPVAERTGVFDVYYGDTVADPYRWMENDTSDAVKKWVSEENSVTRKYLDAIPFRAALKERLMALYNYEKTGAPMKKNGKYYFFRNDGLQNQSVLYRSDSLSDMKGTVLLDPNTFSDEGTVALTGIYFSKNGKYMAYTVSRNGSDWSEIFVMDPLTGELLPDHIEWCKFSGAEWYGDGFFYSAYGIPEKGKEFSAINEGHKVYYHKLGTPQSEDKVFYENKDFPKRFYTVSVSDDESMLFLYSDGMGSGNLLSVMDLKHKEKGFVPMVSDYDHWYYLIATEGDRIFLYTNYGAPRYRVMEASLAAPSVENWKEIVPEREWVLSSASVMDGRLFLVYDKDVSNHVYVAGLDGKGMKEVALPGAGAVSLSGSKDSDEIFYSFTSFTVPGAIYRYDAGNDSSSLYYSPEVGFDNAQYETKQVFFTSKDGTPVPMYLVYKKGLELNGNNPVIMTGYGGFGISLYPSFSTNYIPFIENGGVYVQVNMRGGNEYGQQWHEAGTKMNKQNVFDDFISAAEYMVANNYTQKGRIGIMGGSNGGLLIGACVNQAPELFRAAVPRVGVMDMLRYHLFTIGWNWAPDYGTVDDSREMFEYLKSYSPLHNIANDGTEYPAVLVTTADHDDRVVPAHSFKYAAQLQWSDTGDAPKLIRIDTNAGHGGGKPVSKVMDEMADIYAFMMYNIGMSPKF</sequence>
<dbReference type="PRINTS" id="PR00862">
    <property type="entry name" value="PROLIGOPTASE"/>
</dbReference>
<keyword evidence="4" id="KW-0645">Protease</keyword>
<dbReference type="FunFam" id="3.40.50.1820:FF:000005">
    <property type="entry name" value="Prolyl endopeptidase"/>
    <property type="match status" value="1"/>
</dbReference>
<protein>
    <recommendedName>
        <fullName evidence="3">prolyl oligopeptidase</fullName>
        <ecNumber evidence="3">3.4.21.26</ecNumber>
    </recommendedName>
    <alternativeName>
        <fullName evidence="8">Proline-specific endopeptidase</fullName>
    </alternativeName>
</protein>
<dbReference type="SUPFAM" id="SSF53474">
    <property type="entry name" value="alpha/beta-Hydrolases"/>
    <property type="match status" value="1"/>
</dbReference>